<protein>
    <submittedName>
        <fullName evidence="1">Uncharacterized protein</fullName>
    </submittedName>
</protein>
<name>A0A0A9FFN0_ARUDO</name>
<reference evidence="1" key="2">
    <citation type="journal article" date="2015" name="Data Brief">
        <title>Shoot transcriptome of the giant reed, Arundo donax.</title>
        <authorList>
            <person name="Barrero R.A."/>
            <person name="Guerrero F.D."/>
            <person name="Moolhuijzen P."/>
            <person name="Goolsby J.A."/>
            <person name="Tidwell J."/>
            <person name="Bellgard S.E."/>
            <person name="Bellgard M.I."/>
        </authorList>
    </citation>
    <scope>NUCLEOTIDE SEQUENCE</scope>
    <source>
        <tissue evidence="1">Shoot tissue taken approximately 20 cm above the soil surface</tissue>
    </source>
</reference>
<evidence type="ECO:0000313" key="1">
    <source>
        <dbReference type="EMBL" id="JAE10034.1"/>
    </source>
</evidence>
<dbReference type="AlphaFoldDB" id="A0A0A9FFN0"/>
<proteinExistence type="predicted"/>
<dbReference type="EMBL" id="GBRH01187862">
    <property type="protein sequence ID" value="JAE10034.1"/>
    <property type="molecule type" value="Transcribed_RNA"/>
</dbReference>
<reference evidence="1" key="1">
    <citation type="submission" date="2014-09" db="EMBL/GenBank/DDBJ databases">
        <authorList>
            <person name="Magalhaes I.L.F."/>
            <person name="Oliveira U."/>
            <person name="Santos F.R."/>
            <person name="Vidigal T.H.D.A."/>
            <person name="Brescovit A.D."/>
            <person name="Santos A.J."/>
        </authorList>
    </citation>
    <scope>NUCLEOTIDE SEQUENCE</scope>
    <source>
        <tissue evidence="1">Shoot tissue taken approximately 20 cm above the soil surface</tissue>
    </source>
</reference>
<sequence>METYKPVMLIGWVAVQRVSSGVCCRMETYKPVMLIGWVAVQSY</sequence>
<organism evidence="1">
    <name type="scientific">Arundo donax</name>
    <name type="common">Giant reed</name>
    <name type="synonym">Donax arundinaceus</name>
    <dbReference type="NCBI Taxonomy" id="35708"/>
    <lineage>
        <taxon>Eukaryota</taxon>
        <taxon>Viridiplantae</taxon>
        <taxon>Streptophyta</taxon>
        <taxon>Embryophyta</taxon>
        <taxon>Tracheophyta</taxon>
        <taxon>Spermatophyta</taxon>
        <taxon>Magnoliopsida</taxon>
        <taxon>Liliopsida</taxon>
        <taxon>Poales</taxon>
        <taxon>Poaceae</taxon>
        <taxon>PACMAD clade</taxon>
        <taxon>Arundinoideae</taxon>
        <taxon>Arundineae</taxon>
        <taxon>Arundo</taxon>
    </lineage>
</organism>
<accession>A0A0A9FFN0</accession>